<reference evidence="2 3" key="2">
    <citation type="submission" date="2015-05" db="EMBL/GenBank/DDBJ databases">
        <authorList>
            <person name="Morales-Cruz A."/>
            <person name="Amrine K.C."/>
            <person name="Cantu D."/>
        </authorList>
    </citation>
    <scope>NUCLEOTIDE SEQUENCE [LARGE SCALE GENOMIC DNA]</scope>
    <source>
        <strain evidence="2">DA912</strain>
    </source>
</reference>
<feature type="compositionally biased region" description="Low complexity" evidence="1">
    <location>
        <begin position="164"/>
        <end position="181"/>
    </location>
</feature>
<dbReference type="EMBL" id="LCUC01000384">
    <property type="protein sequence ID" value="KKY31513.1"/>
    <property type="molecule type" value="Genomic_DNA"/>
</dbReference>
<dbReference type="AlphaFoldDB" id="A0A0G2H8E5"/>
<feature type="compositionally biased region" description="Low complexity" evidence="1">
    <location>
        <begin position="44"/>
        <end position="94"/>
    </location>
</feature>
<feature type="compositionally biased region" description="Basic and acidic residues" evidence="1">
    <location>
        <begin position="9"/>
        <end position="27"/>
    </location>
</feature>
<name>A0A0G2H8E5_9PEZI</name>
<accession>A0A0G2H8E5</accession>
<dbReference type="OrthoDB" id="5245589at2759"/>
<evidence type="ECO:0000313" key="3">
    <source>
        <dbReference type="Proteomes" id="UP000034680"/>
    </source>
</evidence>
<feature type="compositionally biased region" description="Polar residues" evidence="1">
    <location>
        <begin position="268"/>
        <end position="278"/>
    </location>
</feature>
<comment type="caution">
    <text evidence="2">The sequence shown here is derived from an EMBL/GenBank/DDBJ whole genome shotgun (WGS) entry which is preliminary data.</text>
</comment>
<reference evidence="2 3" key="1">
    <citation type="submission" date="2015-05" db="EMBL/GenBank/DDBJ databases">
        <title>Distinctive expansion of gene families associated with plant cell wall degradation and secondary metabolism in the genomes of grapevine trunk pathogens.</title>
        <authorList>
            <person name="Lawrence D.P."/>
            <person name="Travadon R."/>
            <person name="Rolshausen P.E."/>
            <person name="Baumgartner K."/>
        </authorList>
    </citation>
    <scope>NUCLEOTIDE SEQUENCE [LARGE SCALE GENOMIC DNA]</scope>
    <source>
        <strain evidence="2">DA912</strain>
    </source>
</reference>
<protein>
    <submittedName>
        <fullName evidence="2">Uncharacterized protein</fullName>
    </submittedName>
</protein>
<proteinExistence type="predicted"/>
<dbReference type="Proteomes" id="UP000034680">
    <property type="component" value="Unassembled WGS sequence"/>
</dbReference>
<sequence>MNPRLNPDLAKDDAHIDEKGITERTEVRLPVTNSLYGRPSEFVAAPDSPTTRAPAPPAETGGPLSAAAEPAAAQTPAHVADGTDGTDSTDAVGDGAEDERRRSSVLSEQYPIQRHDDEDSSERTALIDQFPTHSNTRDSGAVILESPIINHFVEKGGPGWGSLAASTTEPSSTSEAAAAPPGTTQAEAGETHGTAVRSGTTEPVVEGEAESEDATPVQEVATAFETPFETPFENPHEMMPSKELGAAQVPHSAAPARISEDNERDDQTISSKAPTVSEASAAVGEPLMDDVQLDVSDQFKPEPAVFDGPPEPLISDEQLDVDDDFKPRTTV</sequence>
<evidence type="ECO:0000313" key="2">
    <source>
        <dbReference type="EMBL" id="KKY31513.1"/>
    </source>
</evidence>
<evidence type="ECO:0000256" key="1">
    <source>
        <dbReference type="SAM" id="MobiDB-lite"/>
    </source>
</evidence>
<feature type="compositionally biased region" description="Basic and acidic residues" evidence="1">
    <location>
        <begin position="258"/>
        <end position="267"/>
    </location>
</feature>
<organism evidence="2 3">
    <name type="scientific">Diaporthe ampelina</name>
    <dbReference type="NCBI Taxonomy" id="1214573"/>
    <lineage>
        <taxon>Eukaryota</taxon>
        <taxon>Fungi</taxon>
        <taxon>Dikarya</taxon>
        <taxon>Ascomycota</taxon>
        <taxon>Pezizomycotina</taxon>
        <taxon>Sordariomycetes</taxon>
        <taxon>Sordariomycetidae</taxon>
        <taxon>Diaporthales</taxon>
        <taxon>Diaporthaceae</taxon>
        <taxon>Diaporthe</taxon>
    </lineage>
</organism>
<feature type="region of interest" description="Disordered" evidence="1">
    <location>
        <begin position="245"/>
        <end position="331"/>
    </location>
</feature>
<gene>
    <name evidence="2" type="ORF">UCDDA912_g08539</name>
</gene>
<feature type="region of interest" description="Disordered" evidence="1">
    <location>
        <begin position="156"/>
        <end position="218"/>
    </location>
</feature>
<feature type="region of interest" description="Disordered" evidence="1">
    <location>
        <begin position="1"/>
        <end position="139"/>
    </location>
</feature>
<keyword evidence="3" id="KW-1185">Reference proteome</keyword>